<dbReference type="EMBL" id="CADCVH010000115">
    <property type="protein sequence ID" value="CAA9476082.1"/>
    <property type="molecule type" value="Genomic_DNA"/>
</dbReference>
<organism evidence="2">
    <name type="scientific">uncultured Rubrobacteraceae bacterium</name>
    <dbReference type="NCBI Taxonomy" id="349277"/>
    <lineage>
        <taxon>Bacteria</taxon>
        <taxon>Bacillati</taxon>
        <taxon>Actinomycetota</taxon>
        <taxon>Rubrobacteria</taxon>
        <taxon>Rubrobacterales</taxon>
        <taxon>Rubrobacteraceae</taxon>
        <taxon>environmental samples</taxon>
    </lineage>
</organism>
<feature type="non-terminal residue" evidence="2">
    <location>
        <position position="1"/>
    </location>
</feature>
<sequence>VAGADRTPENPPRPPAGFAWSRHDGPKLTGRGLRGGRRGGGRRGCGEGSCRSLHGGPDPVLALRPRGDGRRLVGRVRAGVVRHRACAGGGRLPLPRPGLLVRGRQPWAAAGPRGVRGGGGRDQRARGLHARRQETVRRERGALSPAGPGRQGLRDTDALPRRARRGLERGCQAHPRLLRRGNPGRAFLRVLSAGGSAGGQARARASDCARRADLLRGELGGAQRREPPLGQRLHGRPLALAGGAYGRALVM</sequence>
<evidence type="ECO:0000256" key="1">
    <source>
        <dbReference type="SAM" id="MobiDB-lite"/>
    </source>
</evidence>
<feature type="non-terminal residue" evidence="2">
    <location>
        <position position="251"/>
    </location>
</feature>
<feature type="compositionally biased region" description="Basic and acidic residues" evidence="1">
    <location>
        <begin position="119"/>
        <end position="141"/>
    </location>
</feature>
<feature type="region of interest" description="Disordered" evidence="1">
    <location>
        <begin position="109"/>
        <end position="160"/>
    </location>
</feature>
<feature type="region of interest" description="Disordered" evidence="1">
    <location>
        <begin position="1"/>
        <end position="66"/>
    </location>
</feature>
<dbReference type="AlphaFoldDB" id="A0A6J4RLX8"/>
<gene>
    <name evidence="2" type="ORF">AVDCRST_MAG02-4129</name>
</gene>
<evidence type="ECO:0000313" key="2">
    <source>
        <dbReference type="EMBL" id="CAA9476082.1"/>
    </source>
</evidence>
<accession>A0A6J4RLX8</accession>
<reference evidence="2" key="1">
    <citation type="submission" date="2020-02" db="EMBL/GenBank/DDBJ databases">
        <authorList>
            <person name="Meier V. D."/>
        </authorList>
    </citation>
    <scope>NUCLEOTIDE SEQUENCE</scope>
    <source>
        <strain evidence="2">AVDCRST_MAG02</strain>
    </source>
</reference>
<name>A0A6J4RLX8_9ACTN</name>
<proteinExistence type="predicted"/>
<protein>
    <submittedName>
        <fullName evidence="2">Uncharacterized protein</fullName>
    </submittedName>
</protein>